<feature type="domain" description="Enoyl reductase (ER)" evidence="5">
    <location>
        <begin position="24"/>
        <end position="348"/>
    </location>
</feature>
<keyword evidence="3" id="KW-0560">Oxidoreductase</keyword>
<gene>
    <name evidence="6" type="ORF">PAT3040_03228</name>
</gene>
<dbReference type="PANTHER" id="PTHR43401">
    <property type="entry name" value="L-THREONINE 3-DEHYDROGENASE"/>
    <property type="match status" value="1"/>
</dbReference>
<dbReference type="GO" id="GO:0016491">
    <property type="term" value="F:oxidoreductase activity"/>
    <property type="evidence" value="ECO:0007669"/>
    <property type="project" value="UniProtKB-KW"/>
</dbReference>
<evidence type="ECO:0000256" key="1">
    <source>
        <dbReference type="ARBA" id="ARBA00022723"/>
    </source>
</evidence>
<dbReference type="InterPro" id="IPR002328">
    <property type="entry name" value="ADH_Zn_CS"/>
</dbReference>
<reference evidence="6 7" key="1">
    <citation type="submission" date="2017-08" db="EMBL/GenBank/DDBJ databases">
        <title>Substantial Increase in Enzyme Production by Combined Drug-Resistance Mutations in Paenibacillus agaridevorans.</title>
        <authorList>
            <person name="Tanaka Y."/>
            <person name="Funane K."/>
            <person name="Hosaka T."/>
            <person name="Shiwa Y."/>
            <person name="Fujita N."/>
            <person name="Miyazaki T."/>
            <person name="Yoshikawa H."/>
            <person name="Murakami K."/>
            <person name="Kasahara K."/>
            <person name="Inaoka T."/>
            <person name="Hiraga Y."/>
            <person name="Ochi K."/>
        </authorList>
    </citation>
    <scope>NUCLEOTIDE SEQUENCE [LARGE SCALE GENOMIC DNA]</scope>
    <source>
        <strain evidence="6 7">T-3040</strain>
    </source>
</reference>
<protein>
    <recommendedName>
        <fullName evidence="5">Enoyl reductase (ER) domain-containing protein</fullName>
    </recommendedName>
</protein>
<evidence type="ECO:0000256" key="3">
    <source>
        <dbReference type="ARBA" id="ARBA00023002"/>
    </source>
</evidence>
<comment type="caution">
    <text evidence="6">The sequence shown here is derived from an EMBL/GenBank/DDBJ whole genome shotgun (WGS) entry which is preliminary data.</text>
</comment>
<evidence type="ECO:0000313" key="6">
    <source>
        <dbReference type="EMBL" id="GBG08640.1"/>
    </source>
</evidence>
<name>A0A2R5EPL7_9BACL</name>
<evidence type="ECO:0000256" key="4">
    <source>
        <dbReference type="RuleBase" id="RU361277"/>
    </source>
</evidence>
<dbReference type="InterPro" id="IPR020843">
    <property type="entry name" value="ER"/>
</dbReference>
<keyword evidence="7" id="KW-1185">Reference proteome</keyword>
<dbReference type="InterPro" id="IPR013154">
    <property type="entry name" value="ADH-like_N"/>
</dbReference>
<keyword evidence="2 4" id="KW-0862">Zinc</keyword>
<accession>A0A2R5EPL7</accession>
<dbReference type="GO" id="GO:0008270">
    <property type="term" value="F:zinc ion binding"/>
    <property type="evidence" value="ECO:0007669"/>
    <property type="project" value="InterPro"/>
</dbReference>
<dbReference type="Gene3D" id="3.90.180.10">
    <property type="entry name" value="Medium-chain alcohol dehydrogenases, catalytic domain"/>
    <property type="match status" value="1"/>
</dbReference>
<dbReference type="InterPro" id="IPR013149">
    <property type="entry name" value="ADH-like_C"/>
</dbReference>
<dbReference type="Pfam" id="PF08240">
    <property type="entry name" value="ADH_N"/>
    <property type="match status" value="1"/>
</dbReference>
<comment type="similarity">
    <text evidence="4">Belongs to the zinc-containing alcohol dehydrogenase family.</text>
</comment>
<dbReference type="SUPFAM" id="SSF50129">
    <property type="entry name" value="GroES-like"/>
    <property type="match status" value="1"/>
</dbReference>
<comment type="cofactor">
    <cofactor evidence="4">
        <name>Zn(2+)</name>
        <dbReference type="ChEBI" id="CHEBI:29105"/>
    </cofactor>
</comment>
<evidence type="ECO:0000259" key="5">
    <source>
        <dbReference type="SMART" id="SM00829"/>
    </source>
</evidence>
<dbReference type="Pfam" id="PF00107">
    <property type="entry name" value="ADH_zinc_N"/>
    <property type="match status" value="1"/>
</dbReference>
<dbReference type="InterPro" id="IPR050129">
    <property type="entry name" value="Zn_alcohol_dh"/>
</dbReference>
<sequence>MLHHVNRLGGIHIEQLKKIWEWIGVNEVQMRHVLREPPGIGQVEVRMEAIGICGTDLHLMSGHAQFSSPPLPLGHELAGSIVRIGKQSDGWSIGDRVCIDPLIGCGSCPQCRSGNKHRCPTAGEIGLHYPGGWQQYFTVPASNLYALPDSVSFEEASQAETLHCCLGGIDKLSIQLGMHAVVMGDGPTGLYYVQLLKAAGVRCVTLVGMQEARLELGRSLGADYCVNLKTVDADLLPLMNTQDIAIDAAGTEQSLRSSIELLKIGGQLLLFGLPGKPIMVDIQAVVMKELKLLGSTNAPHVWPRVIDMLASHTVNVKPLLTHHYPFDQMNEALDYARLPSNQAIKIIVTNN</sequence>
<dbReference type="SMART" id="SM00829">
    <property type="entry name" value="PKS_ER"/>
    <property type="match status" value="1"/>
</dbReference>
<proteinExistence type="inferred from homology"/>
<dbReference type="PANTHER" id="PTHR43401:SF2">
    <property type="entry name" value="L-THREONINE 3-DEHYDROGENASE"/>
    <property type="match status" value="1"/>
</dbReference>
<dbReference type="Gene3D" id="3.40.50.720">
    <property type="entry name" value="NAD(P)-binding Rossmann-like Domain"/>
    <property type="match status" value="1"/>
</dbReference>
<dbReference type="SUPFAM" id="SSF51735">
    <property type="entry name" value="NAD(P)-binding Rossmann-fold domains"/>
    <property type="match status" value="1"/>
</dbReference>
<dbReference type="Proteomes" id="UP000245202">
    <property type="component" value="Unassembled WGS sequence"/>
</dbReference>
<dbReference type="PROSITE" id="PS00059">
    <property type="entry name" value="ADH_ZINC"/>
    <property type="match status" value="1"/>
</dbReference>
<dbReference type="InterPro" id="IPR036291">
    <property type="entry name" value="NAD(P)-bd_dom_sf"/>
</dbReference>
<keyword evidence="1 4" id="KW-0479">Metal-binding</keyword>
<evidence type="ECO:0000256" key="2">
    <source>
        <dbReference type="ARBA" id="ARBA00022833"/>
    </source>
</evidence>
<dbReference type="InterPro" id="IPR011032">
    <property type="entry name" value="GroES-like_sf"/>
</dbReference>
<dbReference type="AlphaFoldDB" id="A0A2R5EPL7"/>
<dbReference type="EMBL" id="BDQX01000171">
    <property type="protein sequence ID" value="GBG08640.1"/>
    <property type="molecule type" value="Genomic_DNA"/>
</dbReference>
<organism evidence="6 7">
    <name type="scientific">Paenibacillus agaridevorans</name>
    <dbReference type="NCBI Taxonomy" id="171404"/>
    <lineage>
        <taxon>Bacteria</taxon>
        <taxon>Bacillati</taxon>
        <taxon>Bacillota</taxon>
        <taxon>Bacilli</taxon>
        <taxon>Bacillales</taxon>
        <taxon>Paenibacillaceae</taxon>
        <taxon>Paenibacillus</taxon>
    </lineage>
</organism>
<evidence type="ECO:0000313" key="7">
    <source>
        <dbReference type="Proteomes" id="UP000245202"/>
    </source>
</evidence>